<evidence type="ECO:0000313" key="1">
    <source>
        <dbReference type="EMBL" id="KAI8560337.1"/>
    </source>
</evidence>
<organism evidence="1 2">
    <name type="scientific">Rhododendron molle</name>
    <name type="common">Chinese azalea</name>
    <name type="synonym">Azalea mollis</name>
    <dbReference type="NCBI Taxonomy" id="49168"/>
    <lineage>
        <taxon>Eukaryota</taxon>
        <taxon>Viridiplantae</taxon>
        <taxon>Streptophyta</taxon>
        <taxon>Embryophyta</taxon>
        <taxon>Tracheophyta</taxon>
        <taxon>Spermatophyta</taxon>
        <taxon>Magnoliopsida</taxon>
        <taxon>eudicotyledons</taxon>
        <taxon>Gunneridae</taxon>
        <taxon>Pentapetalae</taxon>
        <taxon>asterids</taxon>
        <taxon>Ericales</taxon>
        <taxon>Ericaceae</taxon>
        <taxon>Ericoideae</taxon>
        <taxon>Rhodoreae</taxon>
        <taxon>Rhododendron</taxon>
    </lineage>
</organism>
<evidence type="ECO:0000313" key="2">
    <source>
        <dbReference type="Proteomes" id="UP001062846"/>
    </source>
</evidence>
<dbReference type="Proteomes" id="UP001062846">
    <property type="component" value="Chromosome 4"/>
</dbReference>
<dbReference type="EMBL" id="CM046391">
    <property type="protein sequence ID" value="KAI8560337.1"/>
    <property type="molecule type" value="Genomic_DNA"/>
</dbReference>
<protein>
    <submittedName>
        <fullName evidence="1">Uncharacterized protein</fullName>
    </submittedName>
</protein>
<accession>A0ACC0P6K5</accession>
<sequence length="193" mass="22362">MDDLLNNIELSDADAKNFYKLVSYAQKPLYTGFKEFSKLSLLVELSHNKCLGKWTNDSFTRLLRMFKRALPEGEKLPNSYYEAKKVLEELGLSNKKIHACPNDCMLCWKEDIDDTECHVCHEQRYKIIDNHEGAGGISTKKWKKVPRKVSRHFPLIPRLQRLYMSSKIASFMKWNDEGRTEDGCMCHPANSPA</sequence>
<proteinExistence type="predicted"/>
<comment type="caution">
    <text evidence="1">The sequence shown here is derived from an EMBL/GenBank/DDBJ whole genome shotgun (WGS) entry which is preliminary data.</text>
</comment>
<keyword evidence="2" id="KW-1185">Reference proteome</keyword>
<gene>
    <name evidence="1" type="ORF">RHMOL_Rhmol04G0247600</name>
</gene>
<reference evidence="1" key="1">
    <citation type="submission" date="2022-02" db="EMBL/GenBank/DDBJ databases">
        <title>Plant Genome Project.</title>
        <authorList>
            <person name="Zhang R.-G."/>
        </authorList>
    </citation>
    <scope>NUCLEOTIDE SEQUENCE</scope>
    <source>
        <strain evidence="1">AT1</strain>
    </source>
</reference>
<name>A0ACC0P6K5_RHOML</name>